<dbReference type="SMART" id="SM00507">
    <property type="entry name" value="HNHc"/>
    <property type="match status" value="1"/>
</dbReference>
<keyword evidence="2" id="KW-0255">Endonuclease</keyword>
<dbReference type="Pfam" id="PF01844">
    <property type="entry name" value="HNH"/>
    <property type="match status" value="1"/>
</dbReference>
<organism evidence="2 3">
    <name type="scientific">Paraburkholderia franconis</name>
    <dbReference type="NCBI Taxonomy" id="2654983"/>
    <lineage>
        <taxon>Bacteria</taxon>
        <taxon>Pseudomonadati</taxon>
        <taxon>Pseudomonadota</taxon>
        <taxon>Betaproteobacteria</taxon>
        <taxon>Burkholderiales</taxon>
        <taxon>Burkholderiaceae</taxon>
        <taxon>Paraburkholderia</taxon>
    </lineage>
</organism>
<protein>
    <submittedName>
        <fullName evidence="2">HNH endonuclease</fullName>
    </submittedName>
</protein>
<dbReference type="GO" id="GO:0008270">
    <property type="term" value="F:zinc ion binding"/>
    <property type="evidence" value="ECO:0007669"/>
    <property type="project" value="InterPro"/>
</dbReference>
<dbReference type="InterPro" id="IPR002711">
    <property type="entry name" value="HNH"/>
</dbReference>
<dbReference type="EMBL" id="WHNP01000010">
    <property type="protein sequence ID" value="MPW17889.1"/>
    <property type="molecule type" value="Genomic_DNA"/>
</dbReference>
<dbReference type="CDD" id="cd00085">
    <property type="entry name" value="HNHc"/>
    <property type="match status" value="1"/>
</dbReference>
<name>A0A7X1N9H7_9BURK</name>
<comment type="caution">
    <text evidence="2">The sequence shown here is derived from an EMBL/GenBank/DDBJ whole genome shotgun (WGS) entry which is preliminary data.</text>
</comment>
<keyword evidence="2" id="KW-0540">Nuclease</keyword>
<evidence type="ECO:0000259" key="1">
    <source>
        <dbReference type="SMART" id="SM00507"/>
    </source>
</evidence>
<dbReference type="Gene3D" id="1.10.30.50">
    <property type="match status" value="1"/>
</dbReference>
<gene>
    <name evidence="2" type="ORF">GCT13_13315</name>
</gene>
<evidence type="ECO:0000313" key="3">
    <source>
        <dbReference type="Proteomes" id="UP000484381"/>
    </source>
</evidence>
<dbReference type="AlphaFoldDB" id="A0A7X1N9H7"/>
<keyword evidence="2" id="KW-0378">Hydrolase</keyword>
<accession>A0A7X1N9H7</accession>
<proteinExistence type="predicted"/>
<dbReference type="InterPro" id="IPR003615">
    <property type="entry name" value="HNH_nuc"/>
</dbReference>
<evidence type="ECO:0000313" key="2">
    <source>
        <dbReference type="EMBL" id="MPW17889.1"/>
    </source>
</evidence>
<keyword evidence="3" id="KW-1185">Reference proteome</keyword>
<dbReference type="GO" id="GO:0003676">
    <property type="term" value="F:nucleic acid binding"/>
    <property type="evidence" value="ECO:0007669"/>
    <property type="project" value="InterPro"/>
</dbReference>
<dbReference type="GO" id="GO:0004519">
    <property type="term" value="F:endonuclease activity"/>
    <property type="evidence" value="ECO:0007669"/>
    <property type="project" value="UniProtKB-KW"/>
</dbReference>
<sequence>MRTRERVALAHGYRCARCGRVWVSSRDQIDHIVPLEQGGSNDESNLQPLCTDPCHKLKTAEEQKARFEGY</sequence>
<dbReference type="Proteomes" id="UP000484381">
    <property type="component" value="Unassembled WGS sequence"/>
</dbReference>
<reference evidence="2 3" key="1">
    <citation type="submission" date="2019-10" db="EMBL/GenBank/DDBJ databases">
        <title>Paraburkholderia sp. isolated from nodules of Mimosa pudica from Brazilian Atlantic Forest soils.</title>
        <authorList>
            <person name="Paulitsch F."/>
            <person name="Hungria M."/>
            <person name="Dall'Agnol R."/>
        </authorList>
    </citation>
    <scope>NUCLEOTIDE SEQUENCE [LARGE SCALE GENOMIC DNA]</scope>
    <source>
        <strain evidence="2 3">CNPSo 3157</strain>
    </source>
</reference>
<feature type="domain" description="HNH nuclease" evidence="1">
    <location>
        <begin position="2"/>
        <end position="56"/>
    </location>
</feature>